<evidence type="ECO:0000256" key="3">
    <source>
        <dbReference type="ARBA" id="ARBA00022449"/>
    </source>
</evidence>
<dbReference type="RefSeq" id="WP_318798873.1">
    <property type="nucleotide sequence ID" value="NZ_JARUJP010000022.1"/>
</dbReference>
<reference evidence="11 12" key="1">
    <citation type="submission" date="2023-04" db="EMBL/GenBank/DDBJ databases">
        <title>Clostridium tannerae sp. nov., isolated from the fecal material of an alpaca.</title>
        <authorList>
            <person name="Miller S."/>
            <person name="Hendry M."/>
            <person name="King J."/>
            <person name="Sankaranarayanan K."/>
            <person name="Lawson P.A."/>
        </authorList>
    </citation>
    <scope>NUCLEOTIDE SEQUENCE [LARGE SCALE GENOMIC DNA]</scope>
    <source>
        <strain evidence="11 12">A1-XYC3</strain>
    </source>
</reference>
<keyword evidence="5 9" id="KW-0812">Transmembrane</keyword>
<dbReference type="Proteomes" id="UP001281656">
    <property type="component" value="Unassembled WGS sequence"/>
</dbReference>
<dbReference type="InterPro" id="IPR018461">
    <property type="entry name" value="Na/H_Antiport_NhaC-like_C"/>
</dbReference>
<dbReference type="PANTHER" id="PTHR33451">
    <property type="entry name" value="MALATE-2H(+)/NA(+)-LACTATE ANTIPORTER"/>
    <property type="match status" value="1"/>
</dbReference>
<name>A0ABU4JWM0_9CLOT</name>
<keyword evidence="7 9" id="KW-0472">Membrane</keyword>
<evidence type="ECO:0000313" key="12">
    <source>
        <dbReference type="Proteomes" id="UP001281656"/>
    </source>
</evidence>
<feature type="domain" description="Na+/H+ antiporter NhaC-like C-terminal" evidence="10">
    <location>
        <begin position="157"/>
        <end position="442"/>
    </location>
</feature>
<evidence type="ECO:0000313" key="11">
    <source>
        <dbReference type="EMBL" id="MDW8802556.1"/>
    </source>
</evidence>
<proteinExistence type="inferred from homology"/>
<evidence type="ECO:0000256" key="9">
    <source>
        <dbReference type="SAM" id="Phobius"/>
    </source>
</evidence>
<feature type="transmembrane region" description="Helical" evidence="9">
    <location>
        <begin position="12"/>
        <end position="34"/>
    </location>
</feature>
<comment type="caution">
    <text evidence="11">The sequence shown here is derived from an EMBL/GenBank/DDBJ whole genome shotgun (WGS) entry which is preliminary data.</text>
</comment>
<evidence type="ECO:0000256" key="8">
    <source>
        <dbReference type="ARBA" id="ARBA00038435"/>
    </source>
</evidence>
<keyword evidence="6 9" id="KW-1133">Transmembrane helix</keyword>
<keyword evidence="2" id="KW-0813">Transport</keyword>
<feature type="transmembrane region" description="Helical" evidence="9">
    <location>
        <begin position="297"/>
        <end position="328"/>
    </location>
</feature>
<comment type="subcellular location">
    <subcellularLocation>
        <location evidence="1">Cell membrane</location>
        <topology evidence="1">Multi-pass membrane protein</topology>
    </subcellularLocation>
</comment>
<feature type="transmembrane region" description="Helical" evidence="9">
    <location>
        <begin position="71"/>
        <end position="88"/>
    </location>
</feature>
<keyword evidence="4" id="KW-1003">Cell membrane</keyword>
<dbReference type="InterPro" id="IPR052180">
    <property type="entry name" value="NhaC_Na-H+_Antiporter"/>
</dbReference>
<evidence type="ECO:0000256" key="5">
    <source>
        <dbReference type="ARBA" id="ARBA00022692"/>
    </source>
</evidence>
<comment type="similarity">
    <text evidence="8">Belongs to the NhaC Na(+)/H(+) (TC 2.A.35) antiporter family.</text>
</comment>
<evidence type="ECO:0000256" key="4">
    <source>
        <dbReference type="ARBA" id="ARBA00022475"/>
    </source>
</evidence>
<keyword evidence="12" id="KW-1185">Reference proteome</keyword>
<evidence type="ECO:0000256" key="1">
    <source>
        <dbReference type="ARBA" id="ARBA00004651"/>
    </source>
</evidence>
<dbReference type="EMBL" id="JARUJP010000022">
    <property type="protein sequence ID" value="MDW8802556.1"/>
    <property type="molecule type" value="Genomic_DNA"/>
</dbReference>
<feature type="transmembrane region" description="Helical" evidence="9">
    <location>
        <begin position="40"/>
        <end position="59"/>
    </location>
</feature>
<dbReference type="PANTHER" id="PTHR33451:SF3">
    <property type="entry name" value="MALATE-2H(+)_NA(+)-LACTATE ANTIPORTER"/>
    <property type="match status" value="1"/>
</dbReference>
<gene>
    <name evidence="11" type="ORF">P8V03_15520</name>
</gene>
<dbReference type="PROSITE" id="PS51257">
    <property type="entry name" value="PROKAR_LIPOPROTEIN"/>
    <property type="match status" value="1"/>
</dbReference>
<feature type="transmembrane region" description="Helical" evidence="9">
    <location>
        <begin position="231"/>
        <end position="252"/>
    </location>
</feature>
<organism evidence="11 12">
    <name type="scientific">Clostridium tanneri</name>
    <dbReference type="NCBI Taxonomy" id="3037988"/>
    <lineage>
        <taxon>Bacteria</taxon>
        <taxon>Bacillati</taxon>
        <taxon>Bacillota</taxon>
        <taxon>Clostridia</taxon>
        <taxon>Eubacteriales</taxon>
        <taxon>Clostridiaceae</taxon>
        <taxon>Clostridium</taxon>
    </lineage>
</organism>
<evidence type="ECO:0000256" key="2">
    <source>
        <dbReference type="ARBA" id="ARBA00022448"/>
    </source>
</evidence>
<feature type="transmembrane region" description="Helical" evidence="9">
    <location>
        <begin position="259"/>
        <end position="285"/>
    </location>
</feature>
<sequence>MNKNKVSKKNTYIIGVFTLVSIISCVIFRISLFYGFFSSIVLSLSILLKGGFTIEQLLYMIKNSLVECKDLFILILLIGATVPIWFSAGVIPTMMYYGFVYMQGVNLLFMVFIFTSIVSVFMGSAFAVISTVGIAILGVGKVFGIPDYILLGAIVSGAFLADKISPISGLMNLTLITTKTSYRNALSSMSRTLLPGYFFSGAVYFYLGKGYNLVLNSSDLVIMELVLKKSFYISPALLLLPVCMFILCFLGIKIIRAISLVLISGVVIAVTTQKVSLTNIFWSILAGYKGNTELEELNSILLCGGITSIVEILLIIIGAITLSSLFRGTGLIAPLVDRIIARVKSKREMVFKTSIISSILTLICDQSVGVILPGELLKNKYRELGIDNATLARTISDTGIIIAPLIPWNVNSLFILMLTGVSATTYAPYAVLCYALPLITVLSGCIEGLRKLPNSQ</sequence>
<dbReference type="Pfam" id="PF03553">
    <property type="entry name" value="Na_H_antiporter"/>
    <property type="match status" value="1"/>
</dbReference>
<accession>A0ABU4JWM0</accession>
<feature type="transmembrane region" description="Helical" evidence="9">
    <location>
        <begin position="192"/>
        <end position="211"/>
    </location>
</feature>
<evidence type="ECO:0000256" key="6">
    <source>
        <dbReference type="ARBA" id="ARBA00022989"/>
    </source>
</evidence>
<evidence type="ECO:0000259" key="10">
    <source>
        <dbReference type="Pfam" id="PF03553"/>
    </source>
</evidence>
<keyword evidence="3" id="KW-0050">Antiport</keyword>
<evidence type="ECO:0000256" key="7">
    <source>
        <dbReference type="ARBA" id="ARBA00023136"/>
    </source>
</evidence>
<protein>
    <submittedName>
        <fullName evidence="11">Na+/H+ antiporter NhaC family protein</fullName>
    </submittedName>
</protein>
<feature type="transmembrane region" description="Helical" evidence="9">
    <location>
        <begin position="426"/>
        <end position="446"/>
    </location>
</feature>